<evidence type="ECO:0000313" key="2">
    <source>
        <dbReference type="EMBL" id="KAJ8898620.1"/>
    </source>
</evidence>
<dbReference type="AlphaFoldDB" id="A0AAV8U806"/>
<feature type="region of interest" description="Disordered" evidence="1">
    <location>
        <begin position="197"/>
        <end position="239"/>
    </location>
</feature>
<gene>
    <name evidence="2" type="ORF">K2173_004233</name>
</gene>
<feature type="region of interest" description="Disordered" evidence="1">
    <location>
        <begin position="118"/>
        <end position="168"/>
    </location>
</feature>
<feature type="compositionally biased region" description="Pro residues" evidence="1">
    <location>
        <begin position="202"/>
        <end position="230"/>
    </location>
</feature>
<keyword evidence="3" id="KW-1185">Reference proteome</keyword>
<feature type="region of interest" description="Disordered" evidence="1">
    <location>
        <begin position="1"/>
        <end position="88"/>
    </location>
</feature>
<protein>
    <submittedName>
        <fullName evidence="2">Uncharacterized protein</fullName>
    </submittedName>
</protein>
<name>A0AAV8U806_9ROSI</name>
<comment type="caution">
    <text evidence="2">The sequence shown here is derived from an EMBL/GenBank/DDBJ whole genome shotgun (WGS) entry which is preliminary data.</text>
</comment>
<dbReference type="Proteomes" id="UP001159364">
    <property type="component" value="Linkage Group LG08"/>
</dbReference>
<feature type="compositionally biased region" description="Polar residues" evidence="1">
    <location>
        <begin position="66"/>
        <end position="83"/>
    </location>
</feature>
<evidence type="ECO:0000256" key="1">
    <source>
        <dbReference type="SAM" id="MobiDB-lite"/>
    </source>
</evidence>
<feature type="region of interest" description="Disordered" evidence="1">
    <location>
        <begin position="272"/>
        <end position="342"/>
    </location>
</feature>
<evidence type="ECO:0000313" key="3">
    <source>
        <dbReference type="Proteomes" id="UP001159364"/>
    </source>
</evidence>
<reference evidence="2 3" key="1">
    <citation type="submission" date="2021-09" db="EMBL/GenBank/DDBJ databases">
        <title>Genomic insights and catalytic innovation underlie evolution of tropane alkaloids biosynthesis.</title>
        <authorList>
            <person name="Wang Y.-J."/>
            <person name="Tian T."/>
            <person name="Huang J.-P."/>
            <person name="Huang S.-X."/>
        </authorList>
    </citation>
    <scope>NUCLEOTIDE SEQUENCE [LARGE SCALE GENOMIC DNA]</scope>
    <source>
        <strain evidence="2">KIB-2018</strain>
        <tissue evidence="2">Leaf</tissue>
    </source>
</reference>
<feature type="compositionally biased region" description="Pro residues" evidence="1">
    <location>
        <begin position="22"/>
        <end position="31"/>
    </location>
</feature>
<sequence>MSSSTHTAKKVKLREREEDPPLIEPPVPPSPRAIVSQFQDGLTRPIHDPSLDPHLSTGFGPWMQVTRRTPSSTAGPRTKSPTQGMAVGSRGSRFMALTPEVSYDAPMDIPQMVDSTRPLVGHASSRNDQRRQKSLSPSSKRVESHKWGSILGASGNNAKSKGVTSSSHWLNSSLGLPAHTSPSPSPPLLEIHSAQLVSKSPAPLPPPPAASASGPTPPDPSFPQPRPSEPSPTQLSSSHVVISLSSHVALVSPNLTFPQPIPAELLNGATVEVNTEPPDPMDTSSSQPNLEDMPPDPTPELSRAGDVHDSPDTTMEDTIPSPVTIHSLEDAGQVVPVPTGSS</sequence>
<accession>A0AAV8U806</accession>
<organism evidence="2 3">
    <name type="scientific">Erythroxylum novogranatense</name>
    <dbReference type="NCBI Taxonomy" id="1862640"/>
    <lineage>
        <taxon>Eukaryota</taxon>
        <taxon>Viridiplantae</taxon>
        <taxon>Streptophyta</taxon>
        <taxon>Embryophyta</taxon>
        <taxon>Tracheophyta</taxon>
        <taxon>Spermatophyta</taxon>
        <taxon>Magnoliopsida</taxon>
        <taxon>eudicotyledons</taxon>
        <taxon>Gunneridae</taxon>
        <taxon>Pentapetalae</taxon>
        <taxon>rosids</taxon>
        <taxon>fabids</taxon>
        <taxon>Malpighiales</taxon>
        <taxon>Erythroxylaceae</taxon>
        <taxon>Erythroxylum</taxon>
    </lineage>
</organism>
<feature type="compositionally biased region" description="Polar residues" evidence="1">
    <location>
        <begin position="154"/>
        <end position="168"/>
    </location>
</feature>
<dbReference type="EMBL" id="JAIWQS010000008">
    <property type="protein sequence ID" value="KAJ8898620.1"/>
    <property type="molecule type" value="Genomic_DNA"/>
</dbReference>
<proteinExistence type="predicted"/>